<dbReference type="CDD" id="cd06267">
    <property type="entry name" value="PBP1_LacI_sugar_binding-like"/>
    <property type="match status" value="1"/>
</dbReference>
<keyword evidence="1" id="KW-0678">Repressor</keyword>
<evidence type="ECO:0000256" key="2">
    <source>
        <dbReference type="ARBA" id="ARBA00023015"/>
    </source>
</evidence>
<evidence type="ECO:0000259" key="5">
    <source>
        <dbReference type="PROSITE" id="PS50932"/>
    </source>
</evidence>
<dbReference type="Proteomes" id="UP000886804">
    <property type="component" value="Unassembled WGS sequence"/>
</dbReference>
<keyword evidence="3" id="KW-0238">DNA-binding</keyword>
<name>A0A9D2L830_9FIRM</name>
<evidence type="ECO:0000313" key="6">
    <source>
        <dbReference type="EMBL" id="HJB07719.1"/>
    </source>
</evidence>
<dbReference type="EMBL" id="DWYS01000092">
    <property type="protein sequence ID" value="HJB07719.1"/>
    <property type="molecule type" value="Genomic_DNA"/>
</dbReference>
<dbReference type="PROSITE" id="PS50932">
    <property type="entry name" value="HTH_LACI_2"/>
    <property type="match status" value="1"/>
</dbReference>
<keyword evidence="2" id="KW-0805">Transcription regulation</keyword>
<dbReference type="CDD" id="cd01392">
    <property type="entry name" value="HTH_LacI"/>
    <property type="match status" value="1"/>
</dbReference>
<evidence type="ECO:0000256" key="3">
    <source>
        <dbReference type="ARBA" id="ARBA00023125"/>
    </source>
</evidence>
<dbReference type="PROSITE" id="PS00356">
    <property type="entry name" value="HTH_LACI_1"/>
    <property type="match status" value="1"/>
</dbReference>
<dbReference type="GO" id="GO:0003700">
    <property type="term" value="F:DNA-binding transcription factor activity"/>
    <property type="evidence" value="ECO:0007669"/>
    <property type="project" value="TreeGrafter"/>
</dbReference>
<dbReference type="InterPro" id="IPR028082">
    <property type="entry name" value="Peripla_BP_I"/>
</dbReference>
<feature type="domain" description="HTH lacI-type" evidence="5">
    <location>
        <begin position="1"/>
        <end position="55"/>
    </location>
</feature>
<dbReference type="PANTHER" id="PTHR30146">
    <property type="entry name" value="LACI-RELATED TRANSCRIPTIONAL REPRESSOR"/>
    <property type="match status" value="1"/>
</dbReference>
<evidence type="ECO:0000256" key="1">
    <source>
        <dbReference type="ARBA" id="ARBA00022491"/>
    </source>
</evidence>
<dbReference type="InterPro" id="IPR010982">
    <property type="entry name" value="Lambda_DNA-bd_dom_sf"/>
</dbReference>
<reference evidence="6" key="1">
    <citation type="journal article" date="2021" name="PeerJ">
        <title>Extensive microbial diversity within the chicken gut microbiome revealed by metagenomics and culture.</title>
        <authorList>
            <person name="Gilroy R."/>
            <person name="Ravi A."/>
            <person name="Getino M."/>
            <person name="Pursley I."/>
            <person name="Horton D.L."/>
            <person name="Alikhan N.F."/>
            <person name="Baker D."/>
            <person name="Gharbi K."/>
            <person name="Hall N."/>
            <person name="Watson M."/>
            <person name="Adriaenssens E.M."/>
            <person name="Foster-Nyarko E."/>
            <person name="Jarju S."/>
            <person name="Secka A."/>
            <person name="Antonio M."/>
            <person name="Oren A."/>
            <person name="Chaudhuri R.R."/>
            <person name="La Ragione R."/>
            <person name="Hildebrand F."/>
            <person name="Pallen M.J."/>
        </authorList>
    </citation>
    <scope>NUCLEOTIDE SEQUENCE</scope>
    <source>
        <strain evidence="6">CHK188-4685</strain>
    </source>
</reference>
<sequence>MNIYDIAKEAGVSISTVSRVLNNKGNVNENTRKNVMEILQKHNYTPSAIARGLVNKSMRTVAVLTVDIRVPHYARTAYTIEREFSRRGYEVTLCNTGGELAETEKYLRTVVEKKADGLVLVGSVFNTLCKTPEIEGILRTTPVVLANGKLDLPNSYSVLVDDEYGVSLAVRHLAEKGHREIYYLKDLDTVSANRKCQGFLNGMRHEGLEAAKRHVLETEMSLEGGMRAVEKLIRNKKTFTALVCGEDITAVGAVKALLRAGIRVPEDVAVTGYNNSEYARICEPQLTTIDNKPELVAMLSVQLLTSLIEKTDVYSSCTIQPELVQGQTT</sequence>
<dbReference type="AlphaFoldDB" id="A0A9D2L830"/>
<accession>A0A9D2L830</accession>
<gene>
    <name evidence="6" type="ORF">H9716_07620</name>
</gene>
<evidence type="ECO:0000256" key="4">
    <source>
        <dbReference type="ARBA" id="ARBA00023163"/>
    </source>
</evidence>
<dbReference type="GO" id="GO:0000976">
    <property type="term" value="F:transcription cis-regulatory region binding"/>
    <property type="evidence" value="ECO:0007669"/>
    <property type="project" value="TreeGrafter"/>
</dbReference>
<organism evidence="6 7">
    <name type="scientific">Candidatus Enterocloster faecavium</name>
    <dbReference type="NCBI Taxonomy" id="2838560"/>
    <lineage>
        <taxon>Bacteria</taxon>
        <taxon>Bacillati</taxon>
        <taxon>Bacillota</taxon>
        <taxon>Clostridia</taxon>
        <taxon>Lachnospirales</taxon>
        <taxon>Lachnospiraceae</taxon>
        <taxon>Enterocloster</taxon>
    </lineage>
</organism>
<dbReference type="InterPro" id="IPR046335">
    <property type="entry name" value="LacI/GalR-like_sensor"/>
</dbReference>
<dbReference type="SMART" id="SM00354">
    <property type="entry name" value="HTH_LACI"/>
    <property type="match status" value="1"/>
</dbReference>
<dbReference type="Gene3D" id="3.40.50.2300">
    <property type="match status" value="2"/>
</dbReference>
<dbReference type="SUPFAM" id="SSF47413">
    <property type="entry name" value="lambda repressor-like DNA-binding domains"/>
    <property type="match status" value="1"/>
</dbReference>
<keyword evidence="4" id="KW-0804">Transcription</keyword>
<evidence type="ECO:0000313" key="7">
    <source>
        <dbReference type="Proteomes" id="UP000886804"/>
    </source>
</evidence>
<protein>
    <submittedName>
        <fullName evidence="6">LacI family transcriptional regulator</fullName>
    </submittedName>
</protein>
<reference evidence="6" key="2">
    <citation type="submission" date="2021-04" db="EMBL/GenBank/DDBJ databases">
        <authorList>
            <person name="Gilroy R."/>
        </authorList>
    </citation>
    <scope>NUCLEOTIDE SEQUENCE</scope>
    <source>
        <strain evidence="6">CHK188-4685</strain>
    </source>
</reference>
<dbReference type="SUPFAM" id="SSF53822">
    <property type="entry name" value="Periplasmic binding protein-like I"/>
    <property type="match status" value="1"/>
</dbReference>
<proteinExistence type="predicted"/>
<dbReference type="InterPro" id="IPR000843">
    <property type="entry name" value="HTH_LacI"/>
</dbReference>
<dbReference type="Pfam" id="PF13377">
    <property type="entry name" value="Peripla_BP_3"/>
    <property type="match status" value="1"/>
</dbReference>
<dbReference type="PANTHER" id="PTHR30146:SF148">
    <property type="entry name" value="HTH-TYPE TRANSCRIPTIONAL REPRESSOR PURR-RELATED"/>
    <property type="match status" value="1"/>
</dbReference>
<comment type="caution">
    <text evidence="6">The sequence shown here is derived from an EMBL/GenBank/DDBJ whole genome shotgun (WGS) entry which is preliminary data.</text>
</comment>
<dbReference type="Gene3D" id="1.10.260.40">
    <property type="entry name" value="lambda repressor-like DNA-binding domains"/>
    <property type="match status" value="1"/>
</dbReference>
<dbReference type="PRINTS" id="PR00036">
    <property type="entry name" value="HTHLACI"/>
</dbReference>
<dbReference type="Pfam" id="PF00356">
    <property type="entry name" value="LacI"/>
    <property type="match status" value="1"/>
</dbReference>